<dbReference type="InterPro" id="IPR011250">
    <property type="entry name" value="OMP/PagP_B-barrel"/>
</dbReference>
<dbReference type="SUPFAM" id="SSF103088">
    <property type="entry name" value="OmpA-like"/>
    <property type="match status" value="1"/>
</dbReference>
<dbReference type="GO" id="GO:0046930">
    <property type="term" value="C:pore complex"/>
    <property type="evidence" value="ECO:0007669"/>
    <property type="project" value="UniProtKB-KW"/>
</dbReference>
<evidence type="ECO:0000256" key="7">
    <source>
        <dbReference type="ARBA" id="ARBA00023114"/>
    </source>
</evidence>
<dbReference type="EMBL" id="LR217737">
    <property type="protein sequence ID" value="VFP88430.1"/>
    <property type="molecule type" value="Genomic_DNA"/>
</dbReference>
<keyword evidence="4" id="KW-1134">Transmembrane beta strand</keyword>
<keyword evidence="8 12" id="KW-0472">Membrane</keyword>
<evidence type="ECO:0000256" key="8">
    <source>
        <dbReference type="ARBA" id="ARBA00023136"/>
    </source>
</evidence>
<keyword evidence="9" id="KW-1015">Disulfide bond</keyword>
<dbReference type="RefSeq" id="WP_157991104.1">
    <property type="nucleotide sequence ID" value="NZ_LR217737.1"/>
</dbReference>
<keyword evidence="7" id="KW-0626">Porin</keyword>
<keyword evidence="3" id="KW-0813">Transport</keyword>
<dbReference type="GO" id="GO:0009279">
    <property type="term" value="C:cell outer membrane"/>
    <property type="evidence" value="ECO:0007669"/>
    <property type="project" value="UniProtKB-SubCell"/>
</dbReference>
<evidence type="ECO:0000256" key="1">
    <source>
        <dbReference type="ARBA" id="ARBA00004571"/>
    </source>
</evidence>
<dbReference type="Proteomes" id="UP000294289">
    <property type="component" value="Chromosome"/>
</dbReference>
<evidence type="ECO:0000256" key="9">
    <source>
        <dbReference type="ARBA" id="ARBA00023157"/>
    </source>
</evidence>
<dbReference type="Pfam" id="PF00691">
    <property type="entry name" value="OmpA"/>
    <property type="match status" value="1"/>
</dbReference>
<organism evidence="15 16">
    <name type="scientific">Candidatus Erwinia haradaeae</name>
    <dbReference type="NCBI Taxonomy" id="1922217"/>
    <lineage>
        <taxon>Bacteria</taxon>
        <taxon>Pseudomonadati</taxon>
        <taxon>Pseudomonadota</taxon>
        <taxon>Gammaproteobacteria</taxon>
        <taxon>Enterobacterales</taxon>
        <taxon>Erwiniaceae</taxon>
        <taxon>Erwinia</taxon>
    </lineage>
</organism>
<proteinExistence type="inferred from homology"/>
<dbReference type="Pfam" id="PF01389">
    <property type="entry name" value="OmpA_membrane"/>
    <property type="match status" value="1"/>
</dbReference>
<keyword evidence="6" id="KW-0406">Ion transport</keyword>
<protein>
    <recommendedName>
        <fullName evidence="11">Outer membrane protein A</fullName>
    </recommendedName>
</protein>
<evidence type="ECO:0000256" key="13">
    <source>
        <dbReference type="SAM" id="SignalP"/>
    </source>
</evidence>
<comment type="subcellular location">
    <subcellularLocation>
        <location evidence="1">Cell outer membrane</location>
        <topology evidence="1">Multi-pass membrane protein</topology>
    </subcellularLocation>
</comment>
<dbReference type="PROSITE" id="PS51123">
    <property type="entry name" value="OMPA_2"/>
    <property type="match status" value="1"/>
</dbReference>
<keyword evidence="10" id="KW-0998">Cell outer membrane</keyword>
<evidence type="ECO:0000256" key="2">
    <source>
        <dbReference type="ARBA" id="ARBA00005710"/>
    </source>
</evidence>
<dbReference type="OrthoDB" id="1149075at2"/>
<comment type="similarity">
    <text evidence="2">Belongs to the outer membrane OOP (TC 1.B.6) superfamily. OmpA family.</text>
</comment>
<sequence>MNKTAIAITAALASFSTIAQSNAKDDTWYIGGQSGWSQYHDTGYYGNNYQNNDGPTHKNQLSSTSFFGYQANQYLGFDLGYNWLGRMPYKGKITHGAFKAQGIQLSTKLSYPITHDINIYTRLGSMIWHTNTKQKHLEEKQKRTNYTGVSPVASLGIEYALTKNWTTHLDYQWINNIGDASTVGTRPDNSQLNIGLSYHFGQNTPSLMKVFTSAPTKEANHCTLKSDVLFDFDQADLTIEGKQALHQIYTQLQNMDPQHRSITLVGYSDSIGSEEYNQKLSEKRTQTVVNYFIAKGIPSNQISSHGAGNTNPISMNTCDHIENRKELIACLAPDRRVEIEVQGLQFIAENPSN</sequence>
<dbReference type="InterPro" id="IPR036737">
    <property type="entry name" value="OmpA-like_sf"/>
</dbReference>
<dbReference type="InterPro" id="IPR050330">
    <property type="entry name" value="Bact_OuterMem_StrucFunc"/>
</dbReference>
<evidence type="ECO:0000256" key="10">
    <source>
        <dbReference type="ARBA" id="ARBA00023237"/>
    </source>
</evidence>
<evidence type="ECO:0000256" key="6">
    <source>
        <dbReference type="ARBA" id="ARBA00023065"/>
    </source>
</evidence>
<evidence type="ECO:0000256" key="12">
    <source>
        <dbReference type="PROSITE-ProRule" id="PRU00473"/>
    </source>
</evidence>
<gene>
    <name evidence="15" type="primary">ompA</name>
    <name evidence="15" type="ORF">ERCIPICE3303_465</name>
</gene>
<dbReference type="GO" id="GO:0015288">
    <property type="term" value="F:porin activity"/>
    <property type="evidence" value="ECO:0007669"/>
    <property type="project" value="UniProtKB-KW"/>
</dbReference>
<dbReference type="PRINTS" id="PR01021">
    <property type="entry name" value="OMPADOMAIN"/>
</dbReference>
<dbReference type="Gene3D" id="3.30.1330.60">
    <property type="entry name" value="OmpA-like domain"/>
    <property type="match status" value="1"/>
</dbReference>
<reference evidence="15 16" key="1">
    <citation type="submission" date="2019-02" db="EMBL/GenBank/DDBJ databases">
        <authorList>
            <person name="Manzano-Marin A."/>
            <person name="Manzano-Marin A."/>
        </authorList>
    </citation>
    <scope>NUCLEOTIDE SEQUENCE [LARGE SCALE GENOMIC DNA]</scope>
    <source>
        <strain evidence="15 16">ErCipiceae</strain>
    </source>
</reference>
<dbReference type="GO" id="GO:0006811">
    <property type="term" value="P:monoatomic ion transport"/>
    <property type="evidence" value="ECO:0007669"/>
    <property type="project" value="UniProtKB-KW"/>
</dbReference>
<evidence type="ECO:0000313" key="16">
    <source>
        <dbReference type="Proteomes" id="UP000294289"/>
    </source>
</evidence>
<dbReference type="PRINTS" id="PR01022">
    <property type="entry name" value="OUTRMMBRANEA"/>
</dbReference>
<evidence type="ECO:0000256" key="5">
    <source>
        <dbReference type="ARBA" id="ARBA00022692"/>
    </source>
</evidence>
<evidence type="ECO:0000256" key="11">
    <source>
        <dbReference type="ARBA" id="ARBA00029539"/>
    </source>
</evidence>
<dbReference type="InterPro" id="IPR002368">
    <property type="entry name" value="OmpA"/>
</dbReference>
<name>A0A803FU02_9GAMM</name>
<dbReference type="NCBIfam" id="NF008071">
    <property type="entry name" value="PRK10808.1"/>
    <property type="match status" value="1"/>
</dbReference>
<evidence type="ECO:0000313" key="15">
    <source>
        <dbReference type="EMBL" id="VFP88430.1"/>
    </source>
</evidence>
<feature type="domain" description="OmpA-like" evidence="14">
    <location>
        <begin position="217"/>
        <end position="345"/>
    </location>
</feature>
<feature type="signal peptide" evidence="13">
    <location>
        <begin position="1"/>
        <end position="19"/>
    </location>
</feature>
<evidence type="ECO:0000259" key="14">
    <source>
        <dbReference type="PROSITE" id="PS51123"/>
    </source>
</evidence>
<dbReference type="InterPro" id="IPR006665">
    <property type="entry name" value="OmpA-like"/>
</dbReference>
<evidence type="ECO:0000256" key="3">
    <source>
        <dbReference type="ARBA" id="ARBA00022448"/>
    </source>
</evidence>
<feature type="chain" id="PRO_5031450566" description="Outer membrane protein A" evidence="13">
    <location>
        <begin position="20"/>
        <end position="353"/>
    </location>
</feature>
<keyword evidence="5" id="KW-0812">Transmembrane</keyword>
<accession>A0A803FU02</accession>
<dbReference type="PANTHER" id="PTHR30329">
    <property type="entry name" value="STATOR ELEMENT OF FLAGELLAR MOTOR COMPLEX"/>
    <property type="match status" value="1"/>
</dbReference>
<evidence type="ECO:0000256" key="4">
    <source>
        <dbReference type="ARBA" id="ARBA00022452"/>
    </source>
</evidence>
<dbReference type="PANTHER" id="PTHR30329:SF21">
    <property type="entry name" value="LIPOPROTEIN YIAD-RELATED"/>
    <property type="match status" value="1"/>
</dbReference>
<dbReference type="SUPFAM" id="SSF56925">
    <property type="entry name" value="OMPA-like"/>
    <property type="match status" value="1"/>
</dbReference>
<dbReference type="CDD" id="cd07185">
    <property type="entry name" value="OmpA_C-like"/>
    <property type="match status" value="1"/>
</dbReference>
<dbReference type="AlphaFoldDB" id="A0A803FU02"/>
<dbReference type="InterPro" id="IPR000498">
    <property type="entry name" value="OmpA-like_TM_dom"/>
</dbReference>
<keyword evidence="13" id="KW-0732">Signal</keyword>
<dbReference type="InterPro" id="IPR006664">
    <property type="entry name" value="OMP_bac"/>
</dbReference>
<dbReference type="Gene3D" id="2.40.160.20">
    <property type="match status" value="1"/>
</dbReference>